<evidence type="ECO:0000259" key="6">
    <source>
        <dbReference type="Pfam" id="PF13448"/>
    </source>
</evidence>
<keyword evidence="1" id="KW-0732">Signal</keyword>
<dbReference type="Pfam" id="PF17164">
    <property type="entry name" value="DUF5122"/>
    <property type="match status" value="5"/>
</dbReference>
<keyword evidence="2" id="KW-0677">Repeat</keyword>
<evidence type="ECO:0000256" key="2">
    <source>
        <dbReference type="ARBA" id="ARBA00022737"/>
    </source>
</evidence>
<feature type="domain" description="DUF4347" evidence="7">
    <location>
        <begin position="36"/>
        <end position="194"/>
    </location>
</feature>
<dbReference type="PANTHER" id="PTHR11878:SF65">
    <property type="entry name" value="NA_CA-EXCHANGE PROTEIN, ISOFORM G"/>
    <property type="match status" value="1"/>
</dbReference>
<dbReference type="SUPFAM" id="SSF141072">
    <property type="entry name" value="CalX-like"/>
    <property type="match status" value="2"/>
</dbReference>
<dbReference type="Pfam" id="PF03160">
    <property type="entry name" value="Calx-beta"/>
    <property type="match status" value="1"/>
</dbReference>
<evidence type="ECO:0000313" key="8">
    <source>
        <dbReference type="EMBL" id="NER26898.1"/>
    </source>
</evidence>
<dbReference type="InterPro" id="IPR003644">
    <property type="entry name" value="Calx_beta"/>
</dbReference>
<reference evidence="8" key="1">
    <citation type="submission" date="2019-11" db="EMBL/GenBank/DDBJ databases">
        <title>Genomic insights into an expanded diversity of filamentous marine cyanobacteria reveals the extraordinary biosynthetic potential of Moorea and Okeania.</title>
        <authorList>
            <person name="Ferreira Leao T."/>
            <person name="Wang M."/>
            <person name="Moss N."/>
            <person name="Da Silva R."/>
            <person name="Sanders J."/>
            <person name="Nurk S."/>
            <person name="Gurevich A."/>
            <person name="Humphrey G."/>
            <person name="Reher R."/>
            <person name="Zhu Q."/>
            <person name="Belda-Ferre P."/>
            <person name="Glukhov E."/>
            <person name="Rex R."/>
            <person name="Dorrestein P.C."/>
            <person name="Knight R."/>
            <person name="Pevzner P."/>
            <person name="Gerwick W.H."/>
            <person name="Gerwick L."/>
        </authorList>
    </citation>
    <scope>NUCLEOTIDE SEQUENCE</scope>
    <source>
        <strain evidence="8">SIO1C4</strain>
    </source>
</reference>
<dbReference type="InterPro" id="IPR025193">
    <property type="entry name" value="DUF4114"/>
</dbReference>
<gene>
    <name evidence="8" type="ORF">F6J89_04520</name>
</gene>
<dbReference type="InterPro" id="IPR038081">
    <property type="entry name" value="CalX-like_sf"/>
</dbReference>
<dbReference type="SUPFAM" id="SSF50969">
    <property type="entry name" value="YVTN repeat-like/Quinoprotein amine dehydrogenase"/>
    <property type="match status" value="1"/>
</dbReference>
<feature type="domain" description="Calx-beta" evidence="5">
    <location>
        <begin position="795"/>
        <end position="904"/>
    </location>
</feature>
<dbReference type="InterPro" id="IPR025592">
    <property type="entry name" value="DUF4347"/>
</dbReference>
<evidence type="ECO:0000259" key="5">
    <source>
        <dbReference type="Pfam" id="PF03160"/>
    </source>
</evidence>
<keyword evidence="4" id="KW-0813">Transport</keyword>
<dbReference type="GO" id="GO:0016020">
    <property type="term" value="C:membrane"/>
    <property type="evidence" value="ECO:0007669"/>
    <property type="project" value="InterPro"/>
</dbReference>
<dbReference type="GO" id="GO:0030001">
    <property type="term" value="P:metal ion transport"/>
    <property type="evidence" value="ECO:0007669"/>
    <property type="project" value="TreeGrafter"/>
</dbReference>
<dbReference type="InterPro" id="IPR013431">
    <property type="entry name" value="Delta_60_rpt"/>
</dbReference>
<evidence type="ECO:0000256" key="4">
    <source>
        <dbReference type="ARBA" id="ARBA00023065"/>
    </source>
</evidence>
<evidence type="ECO:0000259" key="7">
    <source>
        <dbReference type="Pfam" id="PF14252"/>
    </source>
</evidence>
<dbReference type="Gene3D" id="2.80.10.50">
    <property type="match status" value="3"/>
</dbReference>
<protein>
    <submittedName>
        <fullName evidence="8">DUF4347 domain-containing protein</fullName>
    </submittedName>
</protein>
<organism evidence="8">
    <name type="scientific">Symploca sp. SIO1C4</name>
    <dbReference type="NCBI Taxonomy" id="2607765"/>
    <lineage>
        <taxon>Bacteria</taxon>
        <taxon>Bacillati</taxon>
        <taxon>Cyanobacteriota</taxon>
        <taxon>Cyanophyceae</taxon>
        <taxon>Coleofasciculales</taxon>
        <taxon>Coleofasciculaceae</taxon>
        <taxon>Symploca</taxon>
    </lineage>
</organism>
<dbReference type="Pfam" id="PF13448">
    <property type="entry name" value="DUF4114"/>
    <property type="match status" value="2"/>
</dbReference>
<dbReference type="EMBL" id="JAAHFQ010000056">
    <property type="protein sequence ID" value="NER26898.1"/>
    <property type="molecule type" value="Genomic_DNA"/>
</dbReference>
<dbReference type="InterPro" id="IPR011044">
    <property type="entry name" value="Quino_amine_DH_bsu"/>
</dbReference>
<dbReference type="SUPFAM" id="SSF63829">
    <property type="entry name" value="Calcium-dependent phosphotriesterase"/>
    <property type="match status" value="1"/>
</dbReference>
<feature type="domain" description="DUF4114" evidence="6">
    <location>
        <begin position="1050"/>
        <end position="1131"/>
    </location>
</feature>
<sequence>MKTTKDYYFDRKIILENLLIQDDQSRQQQQVVPKMLVVIDQKVGDYKILAAGVKSGAKVLILDSHRDGVEQITVALQEHIEISSIHIVSHGSPGCLYLGNSQLSLDTLNQYAPQLRSWFSPALLLYGCNVACKDAGVEFIERLNQLTGAKIAASATPTGNKALGGNWELEVTTDEMAVSLAFAIALQESYSGVLASGDLDSSFGNNGIVITEITDIANDSDSDGSADSIAIQPDGKIVVAGIVGSRFPFYRNNDFALVRYNSDGSLDNSFGSNGIVTIDTAPIDNSYYNIIINSINSVVLQPDGKIVLAGQAEVAGQIEAYQGDNFALLRYNSDGSLDSSFGSNGIVTTNIANDDDIDSNYYDNNYSVDEIDSAILQPDGKIIAVGSTSTSTYTYDTNQDFALARYNSDGTLDSSFGSNGIVTTDIANDSDFISSAILQSDGKIVVVGSTENNDNRYFALARYNNDGSLDTSFGSNGIIVTDIEGSDDYAASVALQLDGKILVAGGTISDSEIDPNFDLIGITGNEDSVLVRYNSDGSLDTSFGSNGIIVTDLSGGTDFVKSIVLQSDDRIVMAGLIITNENNDFDDNSVLVRYDGEGNLDSSFGSNGIVVTDLLFNFFNRGNGVAIHPDGRIIAGGSSRSNGNFSVAAYNSSEPKISINTTDSTAVEETPATDTGIYRISRNTIDGDLTIQLTIDSNSTIELSDYILSGGELSITDSSLTVTLLDEEEFLEITLTPIDDTLPENTETLQLNLAPAPAYEIDADNNSASITITANDEISYAVALNSTTPIVEGDTASQTVSFTVTRSGGIGIASSIDYAITSSDPLGNNDFNNVQIDSVASGVSGTISFAPGEEIKTITFEVLDDQIAEITENIIVTLSNPNLTEAPVNSSITAPTALVEITNDDNLGAGTITIGNVDNTAPINAGGNIVINSGDIRSSREIDGVEITPDDINTISNDSVFFLNKTPEDYFVLIGSPNQGSLQFTLTGRDTSFVNEVGVFIADDLQGRIDGIAPGDPSYLQATLERGQVIFSSLADNVFPELNSTRQLSFDTETRLGFYLVQDDTTDNVLADLAAGQTPANVFLNFSNANPDNFDYLEVSPLEENSFQLNWEDSFAEGEADFNDLVLTVEITDNSPPLGTQLQGGQQAELIDLRDQSTGIVEAEFVINSDAAFDNSFGFYVVDNPSGSIGSLNPGDSGYAQAAVSNRVDLVSGLPGKALLAPFLIADATPKEFLITNPNNQSGQGPLAYFAYMEANSDGFDHVRLLGDNLFGFEDLEGGGDADYNDLVVAVNFL</sequence>
<keyword evidence="4" id="KW-0406">Ion transport</keyword>
<comment type="caution">
    <text evidence="8">The sequence shown here is derived from an EMBL/GenBank/DDBJ whole genome shotgun (WGS) entry which is preliminary data.</text>
</comment>
<dbReference type="NCBIfam" id="TIGR02608">
    <property type="entry name" value="delta_60_rpt"/>
    <property type="match status" value="7"/>
</dbReference>
<feature type="domain" description="DUF4114" evidence="6">
    <location>
        <begin position="1220"/>
        <end position="1293"/>
    </location>
</feature>
<keyword evidence="3" id="KW-0106">Calcium</keyword>
<evidence type="ECO:0000256" key="1">
    <source>
        <dbReference type="ARBA" id="ARBA00022729"/>
    </source>
</evidence>
<dbReference type="PANTHER" id="PTHR11878">
    <property type="entry name" value="SODIUM/CALCIUM EXCHANGER"/>
    <property type="match status" value="1"/>
</dbReference>
<accession>A0A6B3NCK4</accession>
<dbReference type="Pfam" id="PF14252">
    <property type="entry name" value="DUF4347"/>
    <property type="match status" value="1"/>
</dbReference>
<evidence type="ECO:0000256" key="3">
    <source>
        <dbReference type="ARBA" id="ARBA00022837"/>
    </source>
</evidence>
<dbReference type="InterPro" id="IPR051171">
    <property type="entry name" value="CaCA"/>
</dbReference>
<dbReference type="Gene3D" id="2.60.40.2030">
    <property type="match status" value="2"/>
</dbReference>
<name>A0A6B3NCK4_9CYAN</name>
<dbReference type="GO" id="GO:0007154">
    <property type="term" value="P:cell communication"/>
    <property type="evidence" value="ECO:0007669"/>
    <property type="project" value="InterPro"/>
</dbReference>
<proteinExistence type="predicted"/>